<evidence type="ECO:0000313" key="3">
    <source>
        <dbReference type="Proteomes" id="UP001243195"/>
    </source>
</evidence>
<reference evidence="2" key="1">
    <citation type="submission" date="2023-08" db="EMBL/GenBank/DDBJ databases">
        <title>Emergence of clinically-relevant ST2 carbapenem-resistant Acinetobacter baumannii strains in hospital sewages in Zhejiang, East of China.</title>
        <authorList>
            <person name="Kaichao C."/>
            <person name="Zhang R."/>
        </authorList>
    </citation>
    <scope>NUCLEOTIDE SEQUENCE</scope>
    <source>
        <strain evidence="2">M-SY-60</strain>
    </source>
</reference>
<feature type="chain" id="PRO_5043454495" evidence="1">
    <location>
        <begin position="19"/>
        <end position="143"/>
    </location>
</feature>
<keyword evidence="1" id="KW-0732">Signal</keyword>
<evidence type="ECO:0000313" key="2">
    <source>
        <dbReference type="EMBL" id="MDQ9071787.1"/>
    </source>
</evidence>
<name>A0AAW8JK57_9GAMM</name>
<accession>A0AAW8JK57</accession>
<organism evidence="2 3">
    <name type="scientific">Acinetobacter gerneri</name>
    <dbReference type="NCBI Taxonomy" id="202952"/>
    <lineage>
        <taxon>Bacteria</taxon>
        <taxon>Pseudomonadati</taxon>
        <taxon>Pseudomonadota</taxon>
        <taxon>Gammaproteobacteria</taxon>
        <taxon>Moraxellales</taxon>
        <taxon>Moraxellaceae</taxon>
        <taxon>Acinetobacter</taxon>
    </lineage>
</organism>
<evidence type="ECO:0000256" key="1">
    <source>
        <dbReference type="SAM" id="SignalP"/>
    </source>
</evidence>
<protein>
    <submittedName>
        <fullName evidence="2">Uncharacterized protein</fullName>
    </submittedName>
</protein>
<dbReference type="AlphaFoldDB" id="A0AAW8JK57"/>
<dbReference type="Proteomes" id="UP001243195">
    <property type="component" value="Unassembled WGS sequence"/>
</dbReference>
<gene>
    <name evidence="2" type="ORF">RFH51_09975</name>
</gene>
<comment type="caution">
    <text evidence="2">The sequence shown here is derived from an EMBL/GenBank/DDBJ whole genome shotgun (WGS) entry which is preliminary data.</text>
</comment>
<feature type="signal peptide" evidence="1">
    <location>
        <begin position="1"/>
        <end position="18"/>
    </location>
</feature>
<sequence>MKKILLSLLLLFPVLSHANDVIAFDGECYVQGKDSTAKTCQIAITSENGYNYQMLQLDKKYYLEQGPNGELLNLDKANYVFETPSDCYNTCGYKVGTSVDKLKNAKRFFRDYKTKKIVTEIKDGDWICNKQTQGNLEVCYVVK</sequence>
<proteinExistence type="predicted"/>
<dbReference type="EMBL" id="JAVIDA010000011">
    <property type="protein sequence ID" value="MDQ9071787.1"/>
    <property type="molecule type" value="Genomic_DNA"/>
</dbReference>
<dbReference type="RefSeq" id="WP_308956124.1">
    <property type="nucleotide sequence ID" value="NZ_JAVICY010000012.1"/>
</dbReference>